<reference evidence="7" key="2">
    <citation type="submission" date="2009-11" db="EMBL/GenBank/DDBJ databases">
        <title>The Genome Sequence of Allomyces macrogynus strain ATCC 38327.</title>
        <authorList>
            <consortium name="The Broad Institute Genome Sequencing Platform"/>
            <person name="Russ C."/>
            <person name="Cuomo C."/>
            <person name="Shea T."/>
            <person name="Young S.K."/>
            <person name="Zeng Q."/>
            <person name="Koehrsen M."/>
            <person name="Haas B."/>
            <person name="Borodovsky M."/>
            <person name="Guigo R."/>
            <person name="Alvarado L."/>
            <person name="Berlin A."/>
            <person name="Borenstein D."/>
            <person name="Chen Z."/>
            <person name="Engels R."/>
            <person name="Freedman E."/>
            <person name="Gellesch M."/>
            <person name="Goldberg J."/>
            <person name="Griggs A."/>
            <person name="Gujja S."/>
            <person name="Heiman D."/>
            <person name="Hepburn T."/>
            <person name="Howarth C."/>
            <person name="Jen D."/>
            <person name="Larson L."/>
            <person name="Lewis B."/>
            <person name="Mehta T."/>
            <person name="Park D."/>
            <person name="Pearson M."/>
            <person name="Roberts A."/>
            <person name="Saif S."/>
            <person name="Shenoy N."/>
            <person name="Sisk P."/>
            <person name="Stolte C."/>
            <person name="Sykes S."/>
            <person name="Walk T."/>
            <person name="White J."/>
            <person name="Yandava C."/>
            <person name="Burger G."/>
            <person name="Gray M.W."/>
            <person name="Holland P.W.H."/>
            <person name="King N."/>
            <person name="Lang F.B.F."/>
            <person name="Roger A.J."/>
            <person name="Ruiz-Trillo I."/>
            <person name="Lander E."/>
            <person name="Nusbaum C."/>
        </authorList>
    </citation>
    <scope>NUCLEOTIDE SEQUENCE [LARGE SCALE GENOMIC DNA]</scope>
    <source>
        <strain evidence="7">ATCC 38327</strain>
    </source>
</reference>
<dbReference type="Pfam" id="PF13339">
    <property type="entry name" value="AATF-Che1"/>
    <property type="match status" value="1"/>
</dbReference>
<dbReference type="AlphaFoldDB" id="A0A0L0TBU2"/>
<sequence length="552" mass="59370">MPSKSSAPNKPGSSLAAALSFLDSTKPVDLDPESAAFRGSDDDDLSDDERDRSHYAAVGKSALRAAVAAPIDEHGKYAGRSVSRKAVFSDASDDDDDDEEESDDEGDASDTEDLVFRAPSGKSASGGLDWGDAGGLDGDMSDYEPAEAFGRSDDSSDDDKASGSDAENDEEPAPREENLTRKALDTADAAGTDAEKGAHIKAQMELWDALLDLRIRLQKVIAIANRFPDPDEFSDFAAGNEDALEAAQTTLLDVAGSVTTAQQVLVDQNPLVQRALGEDVPKLGKRKTMDETWAAVAEFQDGFQAFRADALEKWHEKVSATAGVPLTKKFKAINTSLAHQLESVLSDRDRLVKRTQIKRAEYRILTLRAPDAGSTRTTTVATTGGKERDLESAAETAAASKTIRIDPVPSIFDDTDWYSVLLKEVIDRKLATNPSAAAAHVATMRAASRTKRAVDTRASKGRKLRFAPHEKLQHFMAPMPVAPYYKPAPGAGSAAVGGMGGSERSLVATGNLAPQIWHEEMVEELFSSLFGVKEERVRKEDQAKVGKLRLFG</sequence>
<dbReference type="Proteomes" id="UP000054350">
    <property type="component" value="Unassembled WGS sequence"/>
</dbReference>
<organism evidence="6 7">
    <name type="scientific">Allomyces macrogynus (strain ATCC 38327)</name>
    <name type="common">Allomyces javanicus var. macrogynus</name>
    <dbReference type="NCBI Taxonomy" id="578462"/>
    <lineage>
        <taxon>Eukaryota</taxon>
        <taxon>Fungi</taxon>
        <taxon>Fungi incertae sedis</taxon>
        <taxon>Blastocladiomycota</taxon>
        <taxon>Blastocladiomycetes</taxon>
        <taxon>Blastocladiales</taxon>
        <taxon>Blastocladiaceae</taxon>
        <taxon>Allomyces</taxon>
    </lineage>
</organism>
<gene>
    <name evidence="6" type="ORF">AMAG_16710</name>
</gene>
<dbReference type="Pfam" id="PF08164">
    <property type="entry name" value="TRAUB"/>
    <property type="match status" value="1"/>
</dbReference>
<feature type="compositionally biased region" description="Acidic residues" evidence="3">
    <location>
        <begin position="91"/>
        <end position="113"/>
    </location>
</feature>
<dbReference type="OMA" id="INFMAPN"/>
<dbReference type="InterPro" id="IPR012617">
    <property type="entry name" value="AATF_C"/>
</dbReference>
<feature type="domain" description="AATF leucine zipper-containing" evidence="5">
    <location>
        <begin position="193"/>
        <end position="317"/>
    </location>
</feature>
<dbReference type="PANTHER" id="PTHR15565">
    <property type="entry name" value="AATF PROTEIN APOPTOSIS ANTAGONIZING TRANSCRIPTION FACTOR"/>
    <property type="match status" value="1"/>
</dbReference>
<dbReference type="GO" id="GO:0000462">
    <property type="term" value="P:maturation of SSU-rRNA from tricistronic rRNA transcript (SSU-rRNA, 5.8S rRNA, LSU-rRNA)"/>
    <property type="evidence" value="ECO:0007669"/>
    <property type="project" value="TreeGrafter"/>
</dbReference>
<evidence type="ECO:0000313" key="6">
    <source>
        <dbReference type="EMBL" id="KNE72227.1"/>
    </source>
</evidence>
<feature type="compositionally biased region" description="Gly residues" evidence="3">
    <location>
        <begin position="128"/>
        <end position="137"/>
    </location>
</feature>
<feature type="compositionally biased region" description="Basic and acidic residues" evidence="3">
    <location>
        <begin position="172"/>
        <end position="182"/>
    </location>
</feature>
<feature type="region of interest" description="Disordered" evidence="3">
    <location>
        <begin position="25"/>
        <end position="53"/>
    </location>
</feature>
<evidence type="ECO:0000256" key="3">
    <source>
        <dbReference type="SAM" id="MobiDB-lite"/>
    </source>
</evidence>
<comment type="similarity">
    <text evidence="1">Belongs to the AATF family.</text>
</comment>
<feature type="domain" description="Apoptosis-antagonizing transcription factor C-terminal" evidence="4">
    <location>
        <begin position="418"/>
        <end position="481"/>
    </location>
</feature>
<dbReference type="OrthoDB" id="5783963at2759"/>
<evidence type="ECO:0000259" key="4">
    <source>
        <dbReference type="Pfam" id="PF08164"/>
    </source>
</evidence>
<feature type="region of interest" description="Disordered" evidence="3">
    <location>
        <begin position="74"/>
        <end position="182"/>
    </location>
</feature>
<dbReference type="InterPro" id="IPR025160">
    <property type="entry name" value="AATF"/>
</dbReference>
<dbReference type="PANTHER" id="PTHR15565:SF0">
    <property type="entry name" value="PROTEIN AATF"/>
    <property type="match status" value="1"/>
</dbReference>
<evidence type="ECO:0000259" key="5">
    <source>
        <dbReference type="Pfam" id="PF13339"/>
    </source>
</evidence>
<dbReference type="eggNOG" id="KOG2773">
    <property type="taxonomic scope" value="Eukaryota"/>
</dbReference>
<evidence type="ECO:0000256" key="2">
    <source>
        <dbReference type="ARBA" id="ARBA00013850"/>
    </source>
</evidence>
<dbReference type="VEuPathDB" id="FungiDB:AMAG_16710"/>
<feature type="compositionally biased region" description="Basic and acidic residues" evidence="3">
    <location>
        <begin position="150"/>
        <end position="162"/>
    </location>
</feature>
<protein>
    <recommendedName>
        <fullName evidence="2">Protein BFR2</fullName>
    </recommendedName>
</protein>
<name>A0A0L0TBU2_ALLM3</name>
<dbReference type="STRING" id="578462.A0A0L0TBU2"/>
<accession>A0A0L0TBU2</accession>
<evidence type="ECO:0000313" key="7">
    <source>
        <dbReference type="Proteomes" id="UP000054350"/>
    </source>
</evidence>
<dbReference type="GO" id="GO:0005730">
    <property type="term" value="C:nucleolus"/>
    <property type="evidence" value="ECO:0007669"/>
    <property type="project" value="TreeGrafter"/>
</dbReference>
<reference evidence="6 7" key="1">
    <citation type="submission" date="2009-11" db="EMBL/GenBank/DDBJ databases">
        <title>Annotation of Allomyces macrogynus ATCC 38327.</title>
        <authorList>
            <consortium name="The Broad Institute Genome Sequencing Platform"/>
            <person name="Russ C."/>
            <person name="Cuomo C."/>
            <person name="Burger G."/>
            <person name="Gray M.W."/>
            <person name="Holland P.W.H."/>
            <person name="King N."/>
            <person name="Lang F.B.F."/>
            <person name="Roger A.J."/>
            <person name="Ruiz-Trillo I."/>
            <person name="Young S.K."/>
            <person name="Zeng Q."/>
            <person name="Gargeya S."/>
            <person name="Fitzgerald M."/>
            <person name="Haas B."/>
            <person name="Abouelleil A."/>
            <person name="Alvarado L."/>
            <person name="Arachchi H.M."/>
            <person name="Berlin A."/>
            <person name="Chapman S.B."/>
            <person name="Gearin G."/>
            <person name="Goldberg J."/>
            <person name="Griggs A."/>
            <person name="Gujja S."/>
            <person name="Hansen M."/>
            <person name="Heiman D."/>
            <person name="Howarth C."/>
            <person name="Larimer J."/>
            <person name="Lui A."/>
            <person name="MacDonald P.J.P."/>
            <person name="McCowen C."/>
            <person name="Montmayeur A."/>
            <person name="Murphy C."/>
            <person name="Neiman D."/>
            <person name="Pearson M."/>
            <person name="Priest M."/>
            <person name="Roberts A."/>
            <person name="Saif S."/>
            <person name="Shea T."/>
            <person name="Sisk P."/>
            <person name="Stolte C."/>
            <person name="Sykes S."/>
            <person name="Wortman J."/>
            <person name="Nusbaum C."/>
            <person name="Birren B."/>
        </authorList>
    </citation>
    <scope>NUCLEOTIDE SEQUENCE [LARGE SCALE GENOMIC DNA]</scope>
    <source>
        <strain evidence="6 7">ATCC 38327</strain>
    </source>
</reference>
<evidence type="ECO:0000256" key="1">
    <source>
        <dbReference type="ARBA" id="ARBA00008966"/>
    </source>
</evidence>
<proteinExistence type="inferred from homology"/>
<dbReference type="EMBL" id="GG745378">
    <property type="protein sequence ID" value="KNE72227.1"/>
    <property type="molecule type" value="Genomic_DNA"/>
</dbReference>
<dbReference type="InterPro" id="IPR039223">
    <property type="entry name" value="AATF/Bfr2"/>
</dbReference>
<keyword evidence="7" id="KW-1185">Reference proteome</keyword>